<dbReference type="PANTHER" id="PTHR45586">
    <property type="entry name" value="TPR REPEAT-CONTAINING PROTEIN PA4667"/>
    <property type="match status" value="1"/>
</dbReference>
<feature type="repeat" description="TPR" evidence="3">
    <location>
        <begin position="417"/>
        <end position="450"/>
    </location>
</feature>
<sequence length="806" mass="88624">MKRKQIVELNMLQLIRRARGPLLMVCLCGLLAACGGSEERETKYMERAQEHFDAGNYEKATLDVKNVLQINSKNNDARFLSALIAEEQQEWRKVFGALNLVVEQDPSHIEANIKLAQLSLALNDLEKSRGHAEKALELSPDNAKALGVLAGLEAKGGDLQKAEEYALQALQVNPAEVSAIAIMVGLKAKEAPDEALAFVDAGIAAEPEIVSLHKLRMQILEFKGDSDAVIAEYKLLMELEPENYTQVAQFAEYYVQKFMPDEAEQLLRGAVEANPEADELKIHLARYLLKHVSVEAAIAELESNVKEAPENFVLRQNLATALVSANDRDGAKKVLLETFDYDVNGASAQSARNALTLLARQDKDIPAAKKWIAEALEVEPENSGALLARASLKLQEGDFRGAIPDLRMVLRSTPDSVRAMLMLADAHQKDGSTSLALDNYMSVLQLAPDNTIALFQSARIMAARQDYDSAIENLENVLKQDASNLQSINLLTGIYSQQGRWDKAEKLLEQLAGDDTKKVLADLLSAGVELRRGDFDKTLELTSAVLKAQPDLLAAVPLAARAYAGNGDLDSGIALVDEYLQKFPEAIELYGIQGQLYLANQQPNESAAILEQSLEVAPQQVQTYLALARVYFMQGKRAELEDLYQRGIVANPDNVTLRMELALRFQERGAYDDALATLEEAYKLDESSQGVANNLAALLIDHYPSEENFRRAQSLTLGFEDSNSPALIDTVGWLQYHLGNVPQAISLLEAAQAAGGRGYDYFYHLGLAYAKNGDIEKAKQQLELVLVDAAKNYAGYAKAQEVYDSL</sequence>
<dbReference type="PROSITE" id="PS51257">
    <property type="entry name" value="PROKAR_LIPOPROTEIN"/>
    <property type="match status" value="1"/>
</dbReference>
<gene>
    <name evidence="4" type="ORF">EYC98_09000</name>
</gene>
<name>A0ABT3TFL8_9GAMM</name>
<dbReference type="SUPFAM" id="SSF48452">
    <property type="entry name" value="TPR-like"/>
    <property type="match status" value="4"/>
</dbReference>
<accession>A0ABT3TFL8</accession>
<dbReference type="Proteomes" id="UP001143362">
    <property type="component" value="Unassembled WGS sequence"/>
</dbReference>
<dbReference type="InterPro" id="IPR019734">
    <property type="entry name" value="TPR_rpt"/>
</dbReference>
<dbReference type="Gene3D" id="1.25.40.10">
    <property type="entry name" value="Tetratricopeptide repeat domain"/>
    <property type="match status" value="3"/>
</dbReference>
<dbReference type="SMART" id="SM00028">
    <property type="entry name" value="TPR"/>
    <property type="match status" value="12"/>
</dbReference>
<evidence type="ECO:0000313" key="4">
    <source>
        <dbReference type="EMBL" id="MCX2981000.1"/>
    </source>
</evidence>
<dbReference type="EMBL" id="SHNN01000002">
    <property type="protein sequence ID" value="MCX2981000.1"/>
    <property type="molecule type" value="Genomic_DNA"/>
</dbReference>
<protein>
    <submittedName>
        <fullName evidence="4">Tetratricopeptide repeat protein</fullName>
    </submittedName>
</protein>
<dbReference type="PROSITE" id="PS50005">
    <property type="entry name" value="TPR"/>
    <property type="match status" value="3"/>
</dbReference>
<evidence type="ECO:0000256" key="1">
    <source>
        <dbReference type="ARBA" id="ARBA00022737"/>
    </source>
</evidence>
<keyword evidence="1" id="KW-0677">Repeat</keyword>
<dbReference type="Pfam" id="PF13432">
    <property type="entry name" value="TPR_16"/>
    <property type="match status" value="5"/>
</dbReference>
<feature type="repeat" description="TPR" evidence="3">
    <location>
        <begin position="621"/>
        <end position="654"/>
    </location>
</feature>
<keyword evidence="2 3" id="KW-0802">TPR repeat</keyword>
<dbReference type="InterPro" id="IPR051012">
    <property type="entry name" value="CellSynth/LPSAsmb/PSIAsmb"/>
</dbReference>
<dbReference type="Pfam" id="PF14559">
    <property type="entry name" value="TPR_19"/>
    <property type="match status" value="1"/>
</dbReference>
<feature type="repeat" description="TPR" evidence="3">
    <location>
        <begin position="109"/>
        <end position="142"/>
    </location>
</feature>
<evidence type="ECO:0000256" key="2">
    <source>
        <dbReference type="ARBA" id="ARBA00022803"/>
    </source>
</evidence>
<organism evidence="4 5">
    <name type="scientific">Candidatus Litorirhabdus singularis</name>
    <dbReference type="NCBI Taxonomy" id="2518993"/>
    <lineage>
        <taxon>Bacteria</taxon>
        <taxon>Pseudomonadati</taxon>
        <taxon>Pseudomonadota</taxon>
        <taxon>Gammaproteobacteria</taxon>
        <taxon>Cellvibrionales</taxon>
        <taxon>Halieaceae</taxon>
        <taxon>Candidatus Litorirhabdus</taxon>
    </lineage>
</organism>
<keyword evidence="5" id="KW-1185">Reference proteome</keyword>
<evidence type="ECO:0000256" key="3">
    <source>
        <dbReference type="PROSITE-ProRule" id="PRU00339"/>
    </source>
</evidence>
<evidence type="ECO:0000313" key="5">
    <source>
        <dbReference type="Proteomes" id="UP001143362"/>
    </source>
</evidence>
<dbReference type="InterPro" id="IPR011990">
    <property type="entry name" value="TPR-like_helical_dom_sf"/>
</dbReference>
<dbReference type="PANTHER" id="PTHR45586:SF1">
    <property type="entry name" value="LIPOPOLYSACCHARIDE ASSEMBLY PROTEIN B"/>
    <property type="match status" value="1"/>
</dbReference>
<comment type="caution">
    <text evidence="4">The sequence shown here is derived from an EMBL/GenBank/DDBJ whole genome shotgun (WGS) entry which is preliminary data.</text>
</comment>
<proteinExistence type="predicted"/>
<reference evidence="4" key="1">
    <citation type="submission" date="2019-02" db="EMBL/GenBank/DDBJ databases">
        <authorList>
            <person name="Li S.-H."/>
        </authorList>
    </citation>
    <scope>NUCLEOTIDE SEQUENCE</scope>
    <source>
        <strain evidence="4">IMCC14734</strain>
    </source>
</reference>